<organism evidence="2">
    <name type="scientific">Rhizophora mucronata</name>
    <name type="common">Asiatic mangrove</name>
    <dbReference type="NCBI Taxonomy" id="61149"/>
    <lineage>
        <taxon>Eukaryota</taxon>
        <taxon>Viridiplantae</taxon>
        <taxon>Streptophyta</taxon>
        <taxon>Embryophyta</taxon>
        <taxon>Tracheophyta</taxon>
        <taxon>Spermatophyta</taxon>
        <taxon>Magnoliopsida</taxon>
        <taxon>eudicotyledons</taxon>
        <taxon>Gunneridae</taxon>
        <taxon>Pentapetalae</taxon>
        <taxon>rosids</taxon>
        <taxon>fabids</taxon>
        <taxon>Malpighiales</taxon>
        <taxon>Rhizophoraceae</taxon>
        <taxon>Rhizophora</taxon>
    </lineage>
</organism>
<dbReference type="AlphaFoldDB" id="A0A2P2KKW4"/>
<evidence type="ECO:0000313" key="2">
    <source>
        <dbReference type="EMBL" id="MBX06357.1"/>
    </source>
</evidence>
<name>A0A2P2KKW4_RHIMU</name>
<feature type="chain" id="PRO_5015153931" evidence="1">
    <location>
        <begin position="23"/>
        <end position="42"/>
    </location>
</feature>
<protein>
    <submittedName>
        <fullName evidence="2">Uncharacterized protein</fullName>
    </submittedName>
</protein>
<keyword evidence="1" id="KW-0732">Signal</keyword>
<feature type="signal peptide" evidence="1">
    <location>
        <begin position="1"/>
        <end position="22"/>
    </location>
</feature>
<accession>A0A2P2KKW4</accession>
<dbReference type="EMBL" id="GGEC01025873">
    <property type="protein sequence ID" value="MBX06357.1"/>
    <property type="molecule type" value="Transcribed_RNA"/>
</dbReference>
<evidence type="ECO:0000256" key="1">
    <source>
        <dbReference type="SAM" id="SignalP"/>
    </source>
</evidence>
<reference evidence="2" key="1">
    <citation type="submission" date="2018-02" db="EMBL/GenBank/DDBJ databases">
        <title>Rhizophora mucronata_Transcriptome.</title>
        <authorList>
            <person name="Meera S.P."/>
            <person name="Sreeshan A."/>
            <person name="Augustine A."/>
        </authorList>
    </citation>
    <scope>NUCLEOTIDE SEQUENCE</scope>
    <source>
        <tissue evidence="2">Leaf</tissue>
    </source>
</reference>
<proteinExistence type="predicted"/>
<sequence length="42" mass="4635">MRTRAVMSLPFLPLSLVTTTFGAESEGEFGDDEDARILKFEG</sequence>